<proteinExistence type="predicted"/>
<comment type="caution">
    <text evidence="2">The sequence shown here is derived from an EMBL/GenBank/DDBJ whole genome shotgun (WGS) entry which is preliminary data.</text>
</comment>
<dbReference type="Proteomes" id="UP001344447">
    <property type="component" value="Unassembled WGS sequence"/>
</dbReference>
<protein>
    <submittedName>
        <fullName evidence="2">Uncharacterized protein</fullName>
    </submittedName>
</protein>
<evidence type="ECO:0000313" key="3">
    <source>
        <dbReference type="Proteomes" id="UP001344447"/>
    </source>
</evidence>
<dbReference type="AlphaFoldDB" id="A0AAN7YWI3"/>
<accession>A0AAN7YWI3</accession>
<dbReference type="GO" id="GO:0003677">
    <property type="term" value="F:DNA binding"/>
    <property type="evidence" value="ECO:0007669"/>
    <property type="project" value="InterPro"/>
</dbReference>
<evidence type="ECO:0000256" key="1">
    <source>
        <dbReference type="SAM" id="MobiDB-lite"/>
    </source>
</evidence>
<dbReference type="InterPro" id="IPR036093">
    <property type="entry name" value="NAC_dom_sf"/>
</dbReference>
<name>A0AAN7YWI3_9MYCE</name>
<gene>
    <name evidence="2" type="ORF">RB653_001287</name>
</gene>
<organism evidence="2 3">
    <name type="scientific">Dictyostelium firmibasis</name>
    <dbReference type="NCBI Taxonomy" id="79012"/>
    <lineage>
        <taxon>Eukaryota</taxon>
        <taxon>Amoebozoa</taxon>
        <taxon>Evosea</taxon>
        <taxon>Eumycetozoa</taxon>
        <taxon>Dictyostelia</taxon>
        <taxon>Dictyosteliales</taxon>
        <taxon>Dictyosteliaceae</taxon>
        <taxon>Dictyostelium</taxon>
    </lineage>
</organism>
<keyword evidence="3" id="KW-1185">Reference proteome</keyword>
<sequence>MLDYRSYDIKYILIVYCHFKLSQYFDIYLNDQLIKVVSEEDSLENYSSGKVEFVFVENKIRKRKLPKNSGYWKQNGTETNVQGTNLPDGIVGTKRTLTLTNNQDDKRFKLWEYCLLTHNNQMGYCVLIRHYLRDQDTTKVQTQRYISGNVKVSIRPNENNLYFNKCNFVIDEKDFEVIDSIHNFLKVNNFSFDEVYFYDNSYQNETNNNNNNNNNTTNNNNIIINNSNIKNKNNKNNNNNNNNININNNNNTINNNNNNNNNININNNNNNNSNNNTNNNNNNNNNSNINQLICIYNE</sequence>
<reference evidence="2 3" key="1">
    <citation type="submission" date="2023-11" db="EMBL/GenBank/DDBJ databases">
        <title>Dfirmibasis_genome.</title>
        <authorList>
            <person name="Edelbroek B."/>
            <person name="Kjellin J."/>
            <person name="Jerlstrom-Hultqvist J."/>
            <person name="Soderbom F."/>
        </authorList>
    </citation>
    <scope>NUCLEOTIDE SEQUENCE [LARGE SCALE GENOMIC DNA]</scope>
    <source>
        <strain evidence="2 3">TNS-C-14</strain>
    </source>
</reference>
<feature type="compositionally biased region" description="Low complexity" evidence="1">
    <location>
        <begin position="206"/>
        <end position="289"/>
    </location>
</feature>
<evidence type="ECO:0000313" key="2">
    <source>
        <dbReference type="EMBL" id="KAK5581256.1"/>
    </source>
</evidence>
<feature type="region of interest" description="Disordered" evidence="1">
    <location>
        <begin position="203"/>
        <end position="289"/>
    </location>
</feature>
<dbReference type="EMBL" id="JAVFKY010000002">
    <property type="protein sequence ID" value="KAK5581256.1"/>
    <property type="molecule type" value="Genomic_DNA"/>
</dbReference>
<dbReference type="GO" id="GO:0006355">
    <property type="term" value="P:regulation of DNA-templated transcription"/>
    <property type="evidence" value="ECO:0007669"/>
    <property type="project" value="InterPro"/>
</dbReference>
<dbReference type="SUPFAM" id="SSF101941">
    <property type="entry name" value="NAC domain"/>
    <property type="match status" value="1"/>
</dbReference>